<dbReference type="PROSITE" id="PS00801">
    <property type="entry name" value="TRANSKETOLASE_1"/>
    <property type="match status" value="1"/>
</dbReference>
<comment type="catalytic activity">
    <reaction evidence="9">
        <text>D-sedoheptulose 7-phosphate + D-glyceraldehyde 3-phosphate = aldehydo-D-ribose 5-phosphate + D-xylulose 5-phosphate</text>
        <dbReference type="Rhea" id="RHEA:10508"/>
        <dbReference type="ChEBI" id="CHEBI:57483"/>
        <dbReference type="ChEBI" id="CHEBI:57737"/>
        <dbReference type="ChEBI" id="CHEBI:58273"/>
        <dbReference type="ChEBI" id="CHEBI:59776"/>
        <dbReference type="EC" id="2.2.1.1"/>
    </reaction>
</comment>
<protein>
    <submittedName>
        <fullName evidence="11">Transketolase</fullName>
        <ecNumber evidence="11">2.2.1.1</ecNumber>
    </submittedName>
</protein>
<dbReference type="SUPFAM" id="SSF52518">
    <property type="entry name" value="Thiamin diphosphate-binding fold (THDP-binding)"/>
    <property type="match status" value="2"/>
</dbReference>
<dbReference type="CDD" id="cd07033">
    <property type="entry name" value="TPP_PYR_DXS_TK_like"/>
    <property type="match status" value="1"/>
</dbReference>
<gene>
    <name evidence="11" type="ORF">C7S18_04410</name>
</gene>
<evidence type="ECO:0000256" key="1">
    <source>
        <dbReference type="ARBA" id="ARBA00001913"/>
    </source>
</evidence>
<evidence type="ECO:0000256" key="3">
    <source>
        <dbReference type="ARBA" id="ARBA00001964"/>
    </source>
</evidence>
<comment type="cofactor">
    <cofactor evidence="1">
        <name>Ca(2+)</name>
        <dbReference type="ChEBI" id="CHEBI:29108"/>
    </cofactor>
</comment>
<dbReference type="GO" id="GO:0046872">
    <property type="term" value="F:metal ion binding"/>
    <property type="evidence" value="ECO:0007669"/>
    <property type="project" value="UniProtKB-KW"/>
</dbReference>
<evidence type="ECO:0000313" key="11">
    <source>
        <dbReference type="EMBL" id="AVP96484.1"/>
    </source>
</evidence>
<reference evidence="11 12" key="2">
    <citation type="submission" date="2018-03" db="EMBL/GenBank/DDBJ databases">
        <authorList>
            <person name="Keele B.F."/>
        </authorList>
    </citation>
    <scope>NUCLEOTIDE SEQUENCE [LARGE SCALE GENOMIC DNA]</scope>
    <source>
        <strain evidence="11 12">D13</strain>
    </source>
</reference>
<dbReference type="OrthoDB" id="8732661at2"/>
<dbReference type="EMBL" id="CP027860">
    <property type="protein sequence ID" value="AVP96484.1"/>
    <property type="molecule type" value="Genomic_DNA"/>
</dbReference>
<evidence type="ECO:0000259" key="10">
    <source>
        <dbReference type="SMART" id="SM00861"/>
    </source>
</evidence>
<dbReference type="PANTHER" id="PTHR43522">
    <property type="entry name" value="TRANSKETOLASE"/>
    <property type="match status" value="1"/>
</dbReference>
<dbReference type="InterPro" id="IPR049557">
    <property type="entry name" value="Transketolase_CS"/>
</dbReference>
<sequence>MDESRFSPSELRLLATSLRVLAIDMIENAGSGHPGIALGFADCLAALATIIRCDPDEPTWTTRDRLVLSAGHGSALLYAYLHLRGYRELHKSELLGFRSSSLVAQGHPELNQSAGIEFTTGPLGQGLASCVGMAIARDMFYRQQGLDEQYRIFAIVSDGDLMEGLSQEAIDLAGHLGLKNFVVLHDDNEVSLDGPISLSSSTNQGARFEASGWVSAEVDGHEPISVLREVLRLLECGRPGYLKCRTQIGYGVLSVAGTSAAHGGVIGKEAASLFRRQMGWSAKNFEVEPEAKKLWARVRKIGAASRLASSVGSLSGQAAEMDSSLENAAESIMELALEQERAPSVPARFVGLSSSLRILCSSVGDMVAGAADVGASVGFLVQRKERDEFPASDRWVNFGVREHLMVAAMNGMSCAGVTLSCGICYLSFTDYARAAIRLGAQMKSAWILFATHDSIRVGENGATHQPVEHLWSIRLIPKINVVRPADSVELNIVLSELLRSRCLPAVICLSKSSRTSLGIVRCLESISRGGYRIGPKVENPCLAILASGSEVELAIEVSDRLSAEGIRSEVVSVPWISQFAGQSSDYQKSVLGRPRLTVVIEAGVGGPWRSVVEGNVLLVSVDDFGVSQSEASALKRAGLTTDRICTRIRSRLAANVEQS</sequence>
<name>A0A2P1PNQ9_9GAMM</name>
<keyword evidence="8" id="KW-0786">Thiamine pyrophosphate</keyword>
<dbReference type="PANTHER" id="PTHR43522:SF2">
    <property type="entry name" value="TRANSKETOLASE 1-RELATED"/>
    <property type="match status" value="1"/>
</dbReference>
<dbReference type="InterPro" id="IPR009014">
    <property type="entry name" value="Transketo_C/PFOR_II"/>
</dbReference>
<dbReference type="EC" id="2.2.1.1" evidence="11"/>
<dbReference type="SMART" id="SM00861">
    <property type="entry name" value="Transket_pyr"/>
    <property type="match status" value="1"/>
</dbReference>
<dbReference type="Proteomes" id="UP000241074">
    <property type="component" value="Chromosome"/>
</dbReference>
<dbReference type="InterPro" id="IPR033247">
    <property type="entry name" value="Transketolase_fam"/>
</dbReference>
<keyword evidence="12" id="KW-1185">Reference proteome</keyword>
<dbReference type="GO" id="GO:0004802">
    <property type="term" value="F:transketolase activity"/>
    <property type="evidence" value="ECO:0007669"/>
    <property type="project" value="UniProtKB-EC"/>
</dbReference>
<dbReference type="InterPro" id="IPR005475">
    <property type="entry name" value="Transketolase-like_Pyr-bd"/>
</dbReference>
<dbReference type="Gene3D" id="3.40.50.970">
    <property type="match status" value="2"/>
</dbReference>
<comment type="similarity">
    <text evidence="4">Belongs to the transketolase family.</text>
</comment>
<evidence type="ECO:0000256" key="2">
    <source>
        <dbReference type="ARBA" id="ARBA00001946"/>
    </source>
</evidence>
<dbReference type="GO" id="GO:0006098">
    <property type="term" value="P:pentose-phosphate shunt"/>
    <property type="evidence" value="ECO:0007669"/>
    <property type="project" value="TreeGrafter"/>
</dbReference>
<dbReference type="Pfam" id="PF00456">
    <property type="entry name" value="Transketolase_N"/>
    <property type="match status" value="1"/>
</dbReference>
<dbReference type="SUPFAM" id="SSF52922">
    <property type="entry name" value="TK C-terminal domain-like"/>
    <property type="match status" value="1"/>
</dbReference>
<evidence type="ECO:0000256" key="4">
    <source>
        <dbReference type="ARBA" id="ARBA00007131"/>
    </source>
</evidence>
<comment type="cofactor">
    <cofactor evidence="2">
        <name>Mg(2+)</name>
        <dbReference type="ChEBI" id="CHEBI:18420"/>
    </cofactor>
</comment>
<dbReference type="GO" id="GO:0005829">
    <property type="term" value="C:cytosol"/>
    <property type="evidence" value="ECO:0007669"/>
    <property type="project" value="TreeGrafter"/>
</dbReference>
<evidence type="ECO:0000256" key="9">
    <source>
        <dbReference type="ARBA" id="ARBA00049473"/>
    </source>
</evidence>
<organism evidence="11 12">
    <name type="scientific">Ahniella affigens</name>
    <dbReference type="NCBI Taxonomy" id="2021234"/>
    <lineage>
        <taxon>Bacteria</taxon>
        <taxon>Pseudomonadati</taxon>
        <taxon>Pseudomonadota</taxon>
        <taxon>Gammaproteobacteria</taxon>
        <taxon>Lysobacterales</taxon>
        <taxon>Rhodanobacteraceae</taxon>
        <taxon>Ahniella</taxon>
    </lineage>
</organism>
<dbReference type="AlphaFoldDB" id="A0A2P1PNQ9"/>
<dbReference type="CDD" id="cd02012">
    <property type="entry name" value="TPP_TK"/>
    <property type="match status" value="1"/>
</dbReference>
<dbReference type="InterPro" id="IPR005474">
    <property type="entry name" value="Transketolase_N"/>
</dbReference>
<evidence type="ECO:0000256" key="7">
    <source>
        <dbReference type="ARBA" id="ARBA00022842"/>
    </source>
</evidence>
<dbReference type="Pfam" id="PF02779">
    <property type="entry name" value="Transket_pyr"/>
    <property type="match status" value="1"/>
</dbReference>
<keyword evidence="5 11" id="KW-0808">Transferase</keyword>
<dbReference type="Pfam" id="PF22613">
    <property type="entry name" value="Transketolase_C_1"/>
    <property type="match status" value="1"/>
</dbReference>
<proteinExistence type="inferred from homology"/>
<comment type="cofactor">
    <cofactor evidence="3">
        <name>thiamine diphosphate</name>
        <dbReference type="ChEBI" id="CHEBI:58937"/>
    </cofactor>
</comment>
<dbReference type="Gene3D" id="3.40.50.920">
    <property type="match status" value="1"/>
</dbReference>
<evidence type="ECO:0000256" key="8">
    <source>
        <dbReference type="ARBA" id="ARBA00023052"/>
    </source>
</evidence>
<dbReference type="InterPro" id="IPR055152">
    <property type="entry name" value="Transketolase-like_C_2"/>
</dbReference>
<keyword evidence="7" id="KW-0460">Magnesium</keyword>
<evidence type="ECO:0000313" key="12">
    <source>
        <dbReference type="Proteomes" id="UP000241074"/>
    </source>
</evidence>
<dbReference type="KEGG" id="xba:C7S18_04410"/>
<dbReference type="InterPro" id="IPR029061">
    <property type="entry name" value="THDP-binding"/>
</dbReference>
<evidence type="ECO:0000256" key="5">
    <source>
        <dbReference type="ARBA" id="ARBA00022679"/>
    </source>
</evidence>
<dbReference type="RefSeq" id="WP_106890413.1">
    <property type="nucleotide sequence ID" value="NZ_CP027860.1"/>
</dbReference>
<keyword evidence="6" id="KW-0479">Metal-binding</keyword>
<accession>A0A2P1PNQ9</accession>
<reference evidence="11 12" key="1">
    <citation type="submission" date="2018-03" db="EMBL/GenBank/DDBJ databases">
        <title>Ahniella affigens gen. nov., sp. nov., a gammaproteobacterium isolated from sandy soil near a stream.</title>
        <authorList>
            <person name="Ko Y."/>
            <person name="Kim J.-H."/>
        </authorList>
    </citation>
    <scope>NUCLEOTIDE SEQUENCE [LARGE SCALE GENOMIC DNA]</scope>
    <source>
        <strain evidence="11 12">D13</strain>
    </source>
</reference>
<evidence type="ECO:0000256" key="6">
    <source>
        <dbReference type="ARBA" id="ARBA00022723"/>
    </source>
</evidence>
<feature type="domain" description="Transketolase-like pyrimidine-binding" evidence="10">
    <location>
        <begin position="346"/>
        <end position="515"/>
    </location>
</feature>